<comment type="caution">
    <text evidence="4">The sequence shown here is derived from an EMBL/GenBank/DDBJ whole genome shotgun (WGS) entry which is preliminary data.</text>
</comment>
<dbReference type="VEuPathDB" id="AmoebaDB:DDB_G0289551"/>
<feature type="transmembrane region" description="Helical" evidence="2">
    <location>
        <begin position="408"/>
        <end position="427"/>
    </location>
</feature>
<gene>
    <name evidence="4" type="ORF">DDB_G0289551</name>
</gene>
<keyword evidence="2" id="KW-0472">Membrane</keyword>
<evidence type="ECO:0000313" key="5">
    <source>
        <dbReference type="Proteomes" id="UP000002195"/>
    </source>
</evidence>
<feature type="transmembrane region" description="Helical" evidence="2">
    <location>
        <begin position="470"/>
        <end position="494"/>
    </location>
</feature>
<keyword evidence="2" id="KW-0812">Transmembrane</keyword>
<dbReference type="Proteomes" id="UP000002195">
    <property type="component" value="Unassembled WGS sequence"/>
</dbReference>
<dbReference type="EMBL" id="AAFI02000142">
    <property type="protein sequence ID" value="EAL62671.1"/>
    <property type="molecule type" value="Genomic_DNA"/>
</dbReference>
<feature type="transmembrane region" description="Helical" evidence="2">
    <location>
        <begin position="334"/>
        <end position="359"/>
    </location>
</feature>
<keyword evidence="2" id="KW-1133">Transmembrane helix</keyword>
<sequence length="720" mass="81939">MATTLFSLLDLLASRFRSDSQEGQDSQEGENTSALSIQVSESEPQSQPRSRSHTEVSRPPNLPTNNNNHNNNPNRVVRPNRSPIQTRQQRSHTTALDPNGLPPGVGVDPNLLSAQTRQQRSGSQLRPNNINRDPSRRNSTNLPRRPVSTTLQPINNTTTTTTTPTTTSATTKTETLEVPTIPIDNNNNNENEQPKSITLQVPTIVELQTPIQEEINLEKEKIGPSPIPNFNTPSNLLNTSYAAGTVLITPPLFTPNDPMNSSKDGIEMKGYGGDGDDQDEYGDEDQYDEYDDADRDDDQQNKEDIEQPIEALEEKKEPVPPFSHKEFIRVFGTYFLKILGLTLVISIMAIGYGCFEIFLGCRYIDSSSTTWPYWAIVTHSISRTILNFSLCMFPYFLLLTFFGFRDTIVPLIIGLISSSGASAWAIYNTVHELLDQTLALLPSYFFFCVALVLSSHYMGRKINNPTFRHLFMGQFALAAIVLVLYDFAILPWYVKTSSINKSVVRILIHPGLCAMGLFVARACSSRIKPKTPGTNVFPVLIFMWFSTYYGRFFNSNMSLLFMSGTMAIVSLTELLWRTTLRPRDKKIMNAICGFCFKKRLTHSQNFDKIYRDFLRHEQLYENTSILTSCFVYIAFYNVFDKSQLDYTTLFSSMAIQFSFEWVTDIISMYIETRIYKIEALHWKNPPKYFYFMLLYTFFLGMSYSTSRVILLGEGKWFNQS</sequence>
<feature type="transmembrane region" description="Helical" evidence="2">
    <location>
        <begin position="619"/>
        <end position="639"/>
    </location>
</feature>
<feature type="compositionally biased region" description="Low complexity" evidence="1">
    <location>
        <begin position="63"/>
        <end position="83"/>
    </location>
</feature>
<feature type="region of interest" description="Disordered" evidence="1">
    <location>
        <begin position="252"/>
        <end position="301"/>
    </location>
</feature>
<evidence type="ECO:0000313" key="4">
    <source>
        <dbReference type="EMBL" id="EAL62671.1"/>
    </source>
</evidence>
<proteinExistence type="predicted"/>
<feature type="compositionally biased region" description="Acidic residues" evidence="1">
    <location>
        <begin position="274"/>
        <end position="297"/>
    </location>
</feature>
<protein>
    <recommendedName>
        <fullName evidence="6">Transmembrane protein</fullName>
    </recommendedName>
</protein>
<dbReference type="GO" id="GO:0071513">
    <property type="term" value="C:phosphopantothenoylcysteine decarboxylase complex"/>
    <property type="evidence" value="ECO:0000318"/>
    <property type="project" value="GO_Central"/>
</dbReference>
<reference evidence="4 5" key="1">
    <citation type="journal article" date="2005" name="Nature">
        <title>The genome of the social amoeba Dictyostelium discoideum.</title>
        <authorList>
            <consortium name="The Dictyostelium discoideum Sequencing Consortium"/>
            <person name="Eichinger L."/>
            <person name="Pachebat J.A."/>
            <person name="Glockner G."/>
            <person name="Rajandream M.A."/>
            <person name="Sucgang R."/>
            <person name="Berriman M."/>
            <person name="Song J."/>
            <person name="Olsen R."/>
            <person name="Szafranski K."/>
            <person name="Xu Q."/>
            <person name="Tunggal B."/>
            <person name="Kummerfeld S."/>
            <person name="Madera M."/>
            <person name="Konfortov B.A."/>
            <person name="Rivero F."/>
            <person name="Bankier A.T."/>
            <person name="Lehmann R."/>
            <person name="Hamlin N."/>
            <person name="Davies R."/>
            <person name="Gaudet P."/>
            <person name="Fey P."/>
            <person name="Pilcher K."/>
            <person name="Chen G."/>
            <person name="Saunders D."/>
            <person name="Sodergren E."/>
            <person name="Davis P."/>
            <person name="Kerhornou A."/>
            <person name="Nie X."/>
            <person name="Hall N."/>
            <person name="Anjard C."/>
            <person name="Hemphill L."/>
            <person name="Bason N."/>
            <person name="Farbrother P."/>
            <person name="Desany B."/>
            <person name="Just E."/>
            <person name="Morio T."/>
            <person name="Rost R."/>
            <person name="Churcher C."/>
            <person name="Cooper J."/>
            <person name="Haydock S."/>
            <person name="van Driessche N."/>
            <person name="Cronin A."/>
            <person name="Goodhead I."/>
            <person name="Muzny D."/>
            <person name="Mourier T."/>
            <person name="Pain A."/>
            <person name="Lu M."/>
            <person name="Harper D."/>
            <person name="Lindsay R."/>
            <person name="Hauser H."/>
            <person name="James K."/>
            <person name="Quiles M."/>
            <person name="Madan Babu M."/>
            <person name="Saito T."/>
            <person name="Buchrieser C."/>
            <person name="Wardroper A."/>
            <person name="Felder M."/>
            <person name="Thangavelu M."/>
            <person name="Johnson D."/>
            <person name="Knights A."/>
            <person name="Loulseged H."/>
            <person name="Mungall K."/>
            <person name="Oliver K."/>
            <person name="Price C."/>
            <person name="Quail M.A."/>
            <person name="Urushihara H."/>
            <person name="Hernandez J."/>
            <person name="Rabbinowitsch E."/>
            <person name="Steffen D."/>
            <person name="Sanders M."/>
            <person name="Ma J."/>
            <person name="Kohara Y."/>
            <person name="Sharp S."/>
            <person name="Simmonds M."/>
            <person name="Spiegler S."/>
            <person name="Tivey A."/>
            <person name="Sugano S."/>
            <person name="White B."/>
            <person name="Walker D."/>
            <person name="Woodward J."/>
            <person name="Winckler T."/>
            <person name="Tanaka Y."/>
            <person name="Shaulsky G."/>
            <person name="Schleicher M."/>
            <person name="Weinstock G."/>
            <person name="Rosenthal A."/>
            <person name="Cox E.C."/>
            <person name="Chisholm R.L."/>
            <person name="Gibbs R."/>
            <person name="Loomis W.F."/>
            <person name="Platzer M."/>
            <person name="Kay R.R."/>
            <person name="Williams J."/>
            <person name="Dear P.H."/>
            <person name="Noegel A.A."/>
            <person name="Barrell B."/>
            <person name="Kuspa A."/>
        </authorList>
    </citation>
    <scope>NUCLEOTIDE SEQUENCE [LARGE SCALE GENOMIC DNA]</scope>
    <source>
        <strain evidence="4 5">AX4</strain>
    </source>
</reference>
<dbReference type="AlphaFoldDB" id="Q54HC8"/>
<feature type="transmembrane region" description="Helical" evidence="2">
    <location>
        <begin position="371"/>
        <end position="396"/>
    </location>
</feature>
<evidence type="ECO:0000256" key="3">
    <source>
        <dbReference type="SAM" id="SignalP"/>
    </source>
</evidence>
<organism evidence="4 5">
    <name type="scientific">Dictyostelium discoideum</name>
    <name type="common">Social amoeba</name>
    <dbReference type="NCBI Taxonomy" id="44689"/>
    <lineage>
        <taxon>Eukaryota</taxon>
        <taxon>Amoebozoa</taxon>
        <taxon>Evosea</taxon>
        <taxon>Eumycetozoa</taxon>
        <taxon>Dictyostelia</taxon>
        <taxon>Dictyosteliales</taxon>
        <taxon>Dictyosteliaceae</taxon>
        <taxon>Dictyostelium</taxon>
    </lineage>
</organism>
<evidence type="ECO:0000256" key="1">
    <source>
        <dbReference type="SAM" id="MobiDB-lite"/>
    </source>
</evidence>
<feature type="region of interest" description="Disordered" evidence="1">
    <location>
        <begin position="17"/>
        <end position="172"/>
    </location>
</feature>
<accession>Q54HC8</accession>
<feature type="signal peptide" evidence="3">
    <location>
        <begin position="1"/>
        <end position="20"/>
    </location>
</feature>
<feature type="transmembrane region" description="Helical" evidence="2">
    <location>
        <begin position="536"/>
        <end position="553"/>
    </location>
</feature>
<dbReference type="KEGG" id="ddi:DDB_G0289551"/>
<dbReference type="RefSeq" id="XP_636174.1">
    <property type="nucleotide sequence ID" value="XM_631082.1"/>
</dbReference>
<dbReference type="FunCoup" id="Q54HC8">
    <property type="interactions" value="481"/>
</dbReference>
<dbReference type="GO" id="GO:0010181">
    <property type="term" value="F:FMN binding"/>
    <property type="evidence" value="ECO:0000318"/>
    <property type="project" value="GO_Central"/>
</dbReference>
<keyword evidence="5" id="KW-1185">Reference proteome</keyword>
<dbReference type="STRING" id="44689.Q54HC8"/>
<feature type="transmembrane region" description="Helical" evidence="2">
    <location>
        <begin position="439"/>
        <end position="458"/>
    </location>
</feature>
<feature type="transmembrane region" description="Helical" evidence="2">
    <location>
        <begin position="688"/>
        <end position="710"/>
    </location>
</feature>
<feature type="compositionally biased region" description="Polar residues" evidence="1">
    <location>
        <begin position="21"/>
        <end position="49"/>
    </location>
</feature>
<feature type="transmembrane region" description="Helical" evidence="2">
    <location>
        <begin position="559"/>
        <end position="576"/>
    </location>
</feature>
<evidence type="ECO:0000256" key="2">
    <source>
        <dbReference type="SAM" id="Phobius"/>
    </source>
</evidence>
<dbReference type="HOGENOM" id="CLU_384245_0_0_1"/>
<dbReference type="OMA" id="IFMWFST"/>
<evidence type="ECO:0008006" key="6">
    <source>
        <dbReference type="Google" id="ProtNLM"/>
    </source>
</evidence>
<dbReference type="eggNOG" id="ENOG502RC92">
    <property type="taxonomic scope" value="Eukaryota"/>
</dbReference>
<dbReference type="InParanoid" id="Q54HC8"/>
<feature type="compositionally biased region" description="Low complexity" evidence="1">
    <location>
        <begin position="157"/>
        <end position="172"/>
    </location>
</feature>
<dbReference type="PaxDb" id="44689-DDB0219450"/>
<dbReference type="GO" id="GO:0004633">
    <property type="term" value="F:phosphopantothenoylcysteine decarboxylase activity"/>
    <property type="evidence" value="ECO:0000318"/>
    <property type="project" value="GO_Central"/>
</dbReference>
<name>Q54HC8_DICDI</name>
<feature type="chain" id="PRO_5004249606" description="Transmembrane protein" evidence="3">
    <location>
        <begin position="21"/>
        <end position="720"/>
    </location>
</feature>
<feature type="compositionally biased region" description="Polar residues" evidence="1">
    <location>
        <begin position="112"/>
        <end position="156"/>
    </location>
</feature>
<keyword evidence="3" id="KW-0732">Signal</keyword>
<dbReference type="GO" id="GO:0015937">
    <property type="term" value="P:coenzyme A biosynthetic process"/>
    <property type="evidence" value="ECO:0000318"/>
    <property type="project" value="GO_Central"/>
</dbReference>
<dbReference type="dictyBase" id="DDB_G0289551"/>
<feature type="compositionally biased region" description="Polar residues" evidence="1">
    <location>
        <begin position="84"/>
        <end position="96"/>
    </location>
</feature>
<dbReference type="GeneID" id="8627197"/>